<dbReference type="AlphaFoldDB" id="A0A397GGF7"/>
<evidence type="ECO:0000256" key="10">
    <source>
        <dbReference type="ARBA" id="ARBA00043038"/>
    </source>
</evidence>
<dbReference type="PROSITE" id="PS50305">
    <property type="entry name" value="SIRTUIN"/>
    <property type="match status" value="1"/>
</dbReference>
<keyword evidence="3" id="KW-0597">Phosphoprotein</keyword>
<dbReference type="GO" id="GO:0005634">
    <property type="term" value="C:nucleus"/>
    <property type="evidence" value="ECO:0007669"/>
    <property type="project" value="TreeGrafter"/>
</dbReference>
<dbReference type="GO" id="GO:0070403">
    <property type="term" value="F:NAD+ binding"/>
    <property type="evidence" value="ECO:0007669"/>
    <property type="project" value="InterPro"/>
</dbReference>
<protein>
    <recommendedName>
        <fullName evidence="10">Regulatory protein SIR2 homolog 7</fullName>
    </recommendedName>
    <alternativeName>
        <fullName evidence="9">SIR2-like protein 7</fullName>
    </alternativeName>
</protein>
<evidence type="ECO:0000256" key="1">
    <source>
        <dbReference type="ARBA" id="ARBA00001947"/>
    </source>
</evidence>
<dbReference type="OrthoDB" id="424302at2759"/>
<dbReference type="EMBL" id="PQFF01000494">
    <property type="protein sequence ID" value="RHZ47190.1"/>
    <property type="molecule type" value="Genomic_DNA"/>
</dbReference>
<feature type="active site" description="Proton acceptor" evidence="11">
    <location>
        <position position="123"/>
    </location>
</feature>
<evidence type="ECO:0000256" key="6">
    <source>
        <dbReference type="ARBA" id="ARBA00022833"/>
    </source>
</evidence>
<dbReference type="InterPro" id="IPR003000">
    <property type="entry name" value="Sirtuin"/>
</dbReference>
<dbReference type="Proteomes" id="UP000266861">
    <property type="component" value="Unassembled WGS sequence"/>
</dbReference>
<evidence type="ECO:0000256" key="3">
    <source>
        <dbReference type="ARBA" id="ARBA00022553"/>
    </source>
</evidence>
<feature type="binding site" evidence="11">
    <location>
        <position position="170"/>
    </location>
    <ligand>
        <name>Zn(2+)</name>
        <dbReference type="ChEBI" id="CHEBI:29105"/>
    </ligand>
</feature>
<gene>
    <name evidence="13" type="ORF">Glove_587g6</name>
</gene>
<reference evidence="13 14" key="1">
    <citation type="submission" date="2018-08" db="EMBL/GenBank/DDBJ databases">
        <title>Genome and evolution of the arbuscular mycorrhizal fungus Diversispora epigaea (formerly Glomus versiforme) and its bacterial endosymbionts.</title>
        <authorList>
            <person name="Sun X."/>
            <person name="Fei Z."/>
            <person name="Harrison M."/>
        </authorList>
    </citation>
    <scope>NUCLEOTIDE SEQUENCE [LARGE SCALE GENOMIC DNA]</scope>
    <source>
        <strain evidence="13 14">IT104</strain>
    </source>
</reference>
<dbReference type="STRING" id="1348612.A0A397GGF7"/>
<organism evidence="13 14">
    <name type="scientific">Diversispora epigaea</name>
    <dbReference type="NCBI Taxonomy" id="1348612"/>
    <lineage>
        <taxon>Eukaryota</taxon>
        <taxon>Fungi</taxon>
        <taxon>Fungi incertae sedis</taxon>
        <taxon>Mucoromycota</taxon>
        <taxon>Glomeromycotina</taxon>
        <taxon>Glomeromycetes</taxon>
        <taxon>Diversisporales</taxon>
        <taxon>Diversisporaceae</taxon>
        <taxon>Diversispora</taxon>
    </lineage>
</organism>
<sequence>MSASIKLPDDIKEYIDPIDQVQKKIRKLAELIRNSNHVVMFTGAGVSTSAGIQDFRGPYGYLTLLKEGIQSTLADPTRTRPTRGHAAIYKLCEDGYIKHLISQNTDGLHLRSGIPVTSISELHGNINIEKCPVCDRSYWRNSNVLKSSAEVKETHEQGRRHETVRQCENCDRVLQDTIINCFDHAESPHQQPLIVAQNHTKLCDLYIILGSSLIVYPANCFAQYVAIRQKPVVIVNCQKTPYDDLAYIRIFAKIEDFLPLLCRELGVDLINTEVTDLELDQSFKDMIITLNATKKLDCVKERTAQLRMKSEHELMQILTERFILYKPIDRIDVRREHLINTVVKKCRNTIYWV</sequence>
<comment type="similarity">
    <text evidence="2">Belongs to the sirtuin family. Class I subfamily.</text>
</comment>
<dbReference type="Gene3D" id="3.40.50.1220">
    <property type="entry name" value="TPP-binding domain"/>
    <property type="match status" value="1"/>
</dbReference>
<keyword evidence="14" id="KW-1185">Reference proteome</keyword>
<keyword evidence="6 11" id="KW-0862">Zinc</keyword>
<dbReference type="InterPro" id="IPR026590">
    <property type="entry name" value="Ssirtuin_cat_dom"/>
</dbReference>
<evidence type="ECO:0000256" key="8">
    <source>
        <dbReference type="ARBA" id="ARBA00038170"/>
    </source>
</evidence>
<dbReference type="SUPFAM" id="SSF52467">
    <property type="entry name" value="DHS-like NAD/FAD-binding domain"/>
    <property type="match status" value="1"/>
</dbReference>
<evidence type="ECO:0000256" key="7">
    <source>
        <dbReference type="ARBA" id="ARBA00023027"/>
    </source>
</evidence>
<name>A0A397GGF7_9GLOM</name>
<comment type="cofactor">
    <cofactor evidence="1">
        <name>Zn(2+)</name>
        <dbReference type="ChEBI" id="CHEBI:29105"/>
    </cofactor>
</comment>
<evidence type="ECO:0000313" key="13">
    <source>
        <dbReference type="EMBL" id="RHZ47190.1"/>
    </source>
</evidence>
<comment type="caution">
    <text evidence="13">The sequence shown here is derived from an EMBL/GenBank/DDBJ whole genome shotgun (WGS) entry which is preliminary data.</text>
</comment>
<keyword evidence="4" id="KW-0808">Transferase</keyword>
<dbReference type="InterPro" id="IPR029035">
    <property type="entry name" value="DHS-like_NAD/FAD-binding_dom"/>
</dbReference>
<dbReference type="InterPro" id="IPR050134">
    <property type="entry name" value="NAD-dep_sirtuin_deacylases"/>
</dbReference>
<dbReference type="Pfam" id="PF02146">
    <property type="entry name" value="SIR2"/>
    <property type="match status" value="1"/>
</dbReference>
<accession>A0A397GGF7</accession>
<dbReference type="Gene3D" id="2.20.28.200">
    <property type="match status" value="1"/>
</dbReference>
<feature type="binding site" evidence="11">
    <location>
        <position position="131"/>
    </location>
    <ligand>
        <name>Zn(2+)</name>
        <dbReference type="ChEBI" id="CHEBI:29105"/>
    </ligand>
</feature>
<keyword evidence="5 11" id="KW-0479">Metal-binding</keyword>
<evidence type="ECO:0000313" key="14">
    <source>
        <dbReference type="Proteomes" id="UP000266861"/>
    </source>
</evidence>
<evidence type="ECO:0000259" key="12">
    <source>
        <dbReference type="PROSITE" id="PS50305"/>
    </source>
</evidence>
<evidence type="ECO:0000256" key="5">
    <source>
        <dbReference type="ARBA" id="ARBA00022723"/>
    </source>
</evidence>
<evidence type="ECO:0000256" key="9">
    <source>
        <dbReference type="ARBA" id="ARBA00041832"/>
    </source>
</evidence>
<feature type="binding site" evidence="11">
    <location>
        <position position="167"/>
    </location>
    <ligand>
        <name>Zn(2+)</name>
        <dbReference type="ChEBI" id="CHEBI:29105"/>
    </ligand>
</feature>
<feature type="binding site" evidence="11">
    <location>
        <position position="134"/>
    </location>
    <ligand>
        <name>Zn(2+)</name>
        <dbReference type="ChEBI" id="CHEBI:29105"/>
    </ligand>
</feature>
<evidence type="ECO:0000256" key="4">
    <source>
        <dbReference type="ARBA" id="ARBA00022679"/>
    </source>
</evidence>
<dbReference type="PANTHER" id="PTHR11085:SF1">
    <property type="entry name" value="NAD-DEPENDENT PROTEIN DEACETYLASE SIRTUIN-7"/>
    <property type="match status" value="1"/>
</dbReference>
<keyword evidence="7" id="KW-0520">NAD</keyword>
<evidence type="ECO:0000256" key="11">
    <source>
        <dbReference type="PROSITE-ProRule" id="PRU00236"/>
    </source>
</evidence>
<feature type="domain" description="Deacetylase sirtuin-type" evidence="12">
    <location>
        <begin position="18"/>
        <end position="268"/>
    </location>
</feature>
<dbReference type="GO" id="GO:0046872">
    <property type="term" value="F:metal ion binding"/>
    <property type="evidence" value="ECO:0007669"/>
    <property type="project" value="UniProtKB-KW"/>
</dbReference>
<comment type="similarity">
    <text evidence="8">Belongs to the sirtuin family. Class IV subfamily.</text>
</comment>
<proteinExistence type="inferred from homology"/>
<evidence type="ECO:0000256" key="2">
    <source>
        <dbReference type="ARBA" id="ARBA00006924"/>
    </source>
</evidence>
<dbReference type="PANTHER" id="PTHR11085">
    <property type="entry name" value="NAD-DEPENDENT PROTEIN DEACYLASE SIRTUIN-5, MITOCHONDRIAL-RELATED"/>
    <property type="match status" value="1"/>
</dbReference>
<dbReference type="GO" id="GO:0017136">
    <property type="term" value="F:histone deacetylase activity, NAD-dependent"/>
    <property type="evidence" value="ECO:0007669"/>
    <property type="project" value="TreeGrafter"/>
</dbReference>